<dbReference type="OrthoDB" id="10254258at2759"/>
<accession>A0A2A9MC56</accession>
<evidence type="ECO:0000256" key="9">
    <source>
        <dbReference type="ARBA" id="ARBA00022801"/>
    </source>
</evidence>
<comment type="cofactor">
    <cofactor evidence="3">
        <name>Co(2+)</name>
        <dbReference type="ChEBI" id="CHEBI:48828"/>
    </cofactor>
</comment>
<feature type="region of interest" description="Disordered" evidence="10">
    <location>
        <begin position="214"/>
        <end position="248"/>
    </location>
</feature>
<evidence type="ECO:0000256" key="8">
    <source>
        <dbReference type="ARBA" id="ARBA00022723"/>
    </source>
</evidence>
<dbReference type="GO" id="GO:0046872">
    <property type="term" value="F:metal ion binding"/>
    <property type="evidence" value="ECO:0007669"/>
    <property type="project" value="UniProtKB-KW"/>
</dbReference>
<evidence type="ECO:0000256" key="5">
    <source>
        <dbReference type="ARBA" id="ARBA00009999"/>
    </source>
</evidence>
<comment type="function">
    <text evidence="4">Catalyzes the dephosphorylation of the nucleoside 5'-monophosphates deoxyadenosine monophosphate (dAMP), deoxycytidine monophosphate (dCMP), deoxyguanosine monophosphate (dGMP) and deoxythymidine monophosphate (dTMP).</text>
</comment>
<evidence type="ECO:0000256" key="4">
    <source>
        <dbReference type="ARBA" id="ARBA00004074"/>
    </source>
</evidence>
<dbReference type="GO" id="GO:0005737">
    <property type="term" value="C:cytoplasm"/>
    <property type="evidence" value="ECO:0007669"/>
    <property type="project" value="TreeGrafter"/>
</dbReference>
<comment type="caution">
    <text evidence="12">The sequence shown here is derived from an EMBL/GenBank/DDBJ whole genome shotgun (WGS) entry which is preliminary data.</text>
</comment>
<evidence type="ECO:0000256" key="6">
    <source>
        <dbReference type="ARBA" id="ARBA00011738"/>
    </source>
</evidence>
<dbReference type="GeneID" id="40311979"/>
<dbReference type="Pfam" id="PF13023">
    <property type="entry name" value="HD_3"/>
    <property type="match status" value="1"/>
</dbReference>
<dbReference type="VEuPathDB" id="ToxoDB:BESB_070530"/>
<sequence length="296" mass="33220">MAASPDSAAAAPEQPCYCSLLNFLLTVGRLKKLKRTGWVLSEVRDPETVAEHSFRAGICAFLIGADPQSAKLIQEKKLDRNKCIKMALVHDLAEALAGDITPHCGVSAEEKRKREREALQAILRPLPFAGVSSLLSCDVCRKPEQEVAAEAASPLLAVGEEIRSLWEDYEAGTSEEAKFVFDIDKFEMVLQAFEYESDPTQEGPASGPFYYRAQEEEEGPREEAKETDERKADKPQTTRSGDRKKRRLLMPTFYRSTLNVFRTDLFKALDRVLRKRRDTLPQVQRAALLEKENGGQ</sequence>
<evidence type="ECO:0000313" key="12">
    <source>
        <dbReference type="EMBL" id="PFH33901.1"/>
    </source>
</evidence>
<dbReference type="Proteomes" id="UP000224006">
    <property type="component" value="Unassembled WGS sequence"/>
</dbReference>
<evidence type="ECO:0000256" key="2">
    <source>
        <dbReference type="ARBA" id="ARBA00001936"/>
    </source>
</evidence>
<protein>
    <recommendedName>
        <fullName evidence="7">5'-deoxynucleotidase</fullName>
        <ecNumber evidence="7">3.1.3.89</ecNumber>
    </recommendedName>
</protein>
<evidence type="ECO:0000313" key="13">
    <source>
        <dbReference type="Proteomes" id="UP000224006"/>
    </source>
</evidence>
<evidence type="ECO:0000259" key="11">
    <source>
        <dbReference type="SMART" id="SM00471"/>
    </source>
</evidence>
<feature type="compositionally biased region" description="Basic and acidic residues" evidence="10">
    <location>
        <begin position="221"/>
        <end position="236"/>
    </location>
</feature>
<comment type="cofactor">
    <cofactor evidence="2">
        <name>Mn(2+)</name>
        <dbReference type="ChEBI" id="CHEBI:29035"/>
    </cofactor>
</comment>
<evidence type="ECO:0000256" key="10">
    <source>
        <dbReference type="SAM" id="MobiDB-lite"/>
    </source>
</evidence>
<keyword evidence="13" id="KW-1185">Reference proteome</keyword>
<keyword evidence="8" id="KW-0479">Metal-binding</keyword>
<reference evidence="12 13" key="1">
    <citation type="submission" date="2017-09" db="EMBL/GenBank/DDBJ databases">
        <title>Genome sequencing of Besnoitia besnoiti strain Bb-Ger1.</title>
        <authorList>
            <person name="Schares G."/>
            <person name="Venepally P."/>
            <person name="Lorenzi H.A."/>
        </authorList>
    </citation>
    <scope>NUCLEOTIDE SEQUENCE [LARGE SCALE GENOMIC DNA]</scope>
    <source>
        <strain evidence="12 13">Bb-Ger1</strain>
    </source>
</reference>
<dbReference type="SUPFAM" id="SSF109604">
    <property type="entry name" value="HD-domain/PDEase-like"/>
    <property type="match status" value="1"/>
</dbReference>
<dbReference type="STRING" id="94643.A0A2A9MC56"/>
<dbReference type="EC" id="3.1.3.89" evidence="7"/>
<evidence type="ECO:0000256" key="1">
    <source>
        <dbReference type="ARBA" id="ARBA00001638"/>
    </source>
</evidence>
<keyword evidence="9" id="KW-0378">Hydrolase</keyword>
<dbReference type="PANTHER" id="PTHR11845">
    <property type="entry name" value="5'-DEOXYNUCLEOTIDASE HDDC2"/>
    <property type="match status" value="1"/>
</dbReference>
<organism evidence="12 13">
    <name type="scientific">Besnoitia besnoiti</name>
    <name type="common">Apicomplexan protozoan</name>
    <dbReference type="NCBI Taxonomy" id="94643"/>
    <lineage>
        <taxon>Eukaryota</taxon>
        <taxon>Sar</taxon>
        <taxon>Alveolata</taxon>
        <taxon>Apicomplexa</taxon>
        <taxon>Conoidasida</taxon>
        <taxon>Coccidia</taxon>
        <taxon>Eucoccidiorida</taxon>
        <taxon>Eimeriorina</taxon>
        <taxon>Sarcocystidae</taxon>
        <taxon>Besnoitia</taxon>
    </lineage>
</organism>
<dbReference type="KEGG" id="bbes:BESB_070530"/>
<dbReference type="AlphaFoldDB" id="A0A2A9MC56"/>
<comment type="catalytic activity">
    <reaction evidence="1">
        <text>a 2'-deoxyribonucleoside 5'-phosphate + H2O = a 2'-deoxyribonucleoside + phosphate</text>
        <dbReference type="Rhea" id="RHEA:36167"/>
        <dbReference type="ChEBI" id="CHEBI:15377"/>
        <dbReference type="ChEBI" id="CHEBI:18274"/>
        <dbReference type="ChEBI" id="CHEBI:43474"/>
        <dbReference type="ChEBI" id="CHEBI:65317"/>
        <dbReference type="EC" id="3.1.3.89"/>
    </reaction>
</comment>
<feature type="domain" description="HD/PDEase" evidence="11">
    <location>
        <begin position="45"/>
        <end position="198"/>
    </location>
</feature>
<comment type="similarity">
    <text evidence="5">Belongs to the HDDC2 family.</text>
</comment>
<dbReference type="InterPro" id="IPR003607">
    <property type="entry name" value="HD/PDEase_dom"/>
</dbReference>
<evidence type="ECO:0000256" key="3">
    <source>
        <dbReference type="ARBA" id="ARBA00001941"/>
    </source>
</evidence>
<dbReference type="GO" id="GO:0002953">
    <property type="term" value="F:5'-deoxynucleotidase activity"/>
    <property type="evidence" value="ECO:0007669"/>
    <property type="project" value="UniProtKB-EC"/>
</dbReference>
<dbReference type="InterPro" id="IPR039356">
    <property type="entry name" value="YfbR/HDDC2"/>
</dbReference>
<proteinExistence type="inferred from homology"/>
<comment type="subunit">
    <text evidence="6">Homodimer.</text>
</comment>
<dbReference type="PANTHER" id="PTHR11845:SF13">
    <property type="entry name" value="5'-DEOXYNUCLEOTIDASE HDDC2"/>
    <property type="match status" value="1"/>
</dbReference>
<dbReference type="Gene3D" id="1.10.3210.10">
    <property type="entry name" value="Hypothetical protein af1432"/>
    <property type="match status" value="1"/>
</dbReference>
<dbReference type="InterPro" id="IPR006674">
    <property type="entry name" value="HD_domain"/>
</dbReference>
<evidence type="ECO:0000256" key="7">
    <source>
        <dbReference type="ARBA" id="ARBA00012964"/>
    </source>
</evidence>
<dbReference type="EMBL" id="NWUJ01000007">
    <property type="protein sequence ID" value="PFH33901.1"/>
    <property type="molecule type" value="Genomic_DNA"/>
</dbReference>
<dbReference type="SMART" id="SM00471">
    <property type="entry name" value="HDc"/>
    <property type="match status" value="1"/>
</dbReference>
<name>A0A2A9MC56_BESBE</name>
<gene>
    <name evidence="12" type="ORF">BESB_070530</name>
</gene>
<dbReference type="RefSeq" id="XP_029217910.1">
    <property type="nucleotide sequence ID" value="XM_029365426.1"/>
</dbReference>